<keyword evidence="2" id="KW-1185">Reference proteome</keyword>
<reference evidence="1" key="2">
    <citation type="submission" date="2020-06" db="EMBL/GenBank/DDBJ databases">
        <title>Helianthus annuus Genome sequencing and assembly Release 2.</title>
        <authorList>
            <person name="Gouzy J."/>
            <person name="Langlade N."/>
            <person name="Munos S."/>
        </authorList>
    </citation>
    <scope>NUCLEOTIDE SEQUENCE</scope>
    <source>
        <tissue evidence="1">Leaves</tissue>
    </source>
</reference>
<accession>A0A9K3DQ74</accession>
<reference evidence="1" key="1">
    <citation type="journal article" date="2017" name="Nature">
        <title>The sunflower genome provides insights into oil metabolism, flowering and Asterid evolution.</title>
        <authorList>
            <person name="Badouin H."/>
            <person name="Gouzy J."/>
            <person name="Grassa C.J."/>
            <person name="Murat F."/>
            <person name="Staton S.E."/>
            <person name="Cottret L."/>
            <person name="Lelandais-Briere C."/>
            <person name="Owens G.L."/>
            <person name="Carrere S."/>
            <person name="Mayjonade B."/>
            <person name="Legrand L."/>
            <person name="Gill N."/>
            <person name="Kane N.C."/>
            <person name="Bowers J.E."/>
            <person name="Hubner S."/>
            <person name="Bellec A."/>
            <person name="Berard A."/>
            <person name="Berges H."/>
            <person name="Blanchet N."/>
            <person name="Boniface M.C."/>
            <person name="Brunel D."/>
            <person name="Catrice O."/>
            <person name="Chaidir N."/>
            <person name="Claudel C."/>
            <person name="Donnadieu C."/>
            <person name="Faraut T."/>
            <person name="Fievet G."/>
            <person name="Helmstetter N."/>
            <person name="King M."/>
            <person name="Knapp S.J."/>
            <person name="Lai Z."/>
            <person name="Le Paslier M.C."/>
            <person name="Lippi Y."/>
            <person name="Lorenzon L."/>
            <person name="Mandel J.R."/>
            <person name="Marage G."/>
            <person name="Marchand G."/>
            <person name="Marquand E."/>
            <person name="Bret-Mestries E."/>
            <person name="Morien E."/>
            <person name="Nambeesan S."/>
            <person name="Nguyen T."/>
            <person name="Pegot-Espagnet P."/>
            <person name="Pouilly N."/>
            <person name="Raftis F."/>
            <person name="Sallet E."/>
            <person name="Schiex T."/>
            <person name="Thomas J."/>
            <person name="Vandecasteele C."/>
            <person name="Vares D."/>
            <person name="Vear F."/>
            <person name="Vautrin S."/>
            <person name="Crespi M."/>
            <person name="Mangin B."/>
            <person name="Burke J.M."/>
            <person name="Salse J."/>
            <person name="Munos S."/>
            <person name="Vincourt P."/>
            <person name="Rieseberg L.H."/>
            <person name="Langlade N.B."/>
        </authorList>
    </citation>
    <scope>NUCLEOTIDE SEQUENCE</scope>
    <source>
        <tissue evidence="1">Leaves</tissue>
    </source>
</reference>
<name>A0A9K3DQ74_HELAN</name>
<dbReference type="AlphaFoldDB" id="A0A9K3DQ74"/>
<gene>
    <name evidence="1" type="ORF">HanXRQr2_Chr16g0743381</name>
</gene>
<evidence type="ECO:0000313" key="2">
    <source>
        <dbReference type="Proteomes" id="UP000215914"/>
    </source>
</evidence>
<dbReference type="Proteomes" id="UP000215914">
    <property type="component" value="Unassembled WGS sequence"/>
</dbReference>
<dbReference type="Gramene" id="mRNA:HanXRQr2_Chr16g0743381">
    <property type="protein sequence ID" value="mRNA:HanXRQr2_Chr16g0743381"/>
    <property type="gene ID" value="HanXRQr2_Chr16g0743381"/>
</dbReference>
<protein>
    <submittedName>
        <fullName evidence="1">Uncharacterized protein</fullName>
    </submittedName>
</protein>
<sequence length="62" mass="7134">MYKEEIQAGRGRERWLTTNCKCIQTDRERDGLVNTLVISRDRQRKAQALGFLTLLASAVIHC</sequence>
<evidence type="ECO:0000313" key="1">
    <source>
        <dbReference type="EMBL" id="KAF5759616.1"/>
    </source>
</evidence>
<proteinExistence type="predicted"/>
<comment type="caution">
    <text evidence="1">The sequence shown here is derived from an EMBL/GenBank/DDBJ whole genome shotgun (WGS) entry which is preliminary data.</text>
</comment>
<dbReference type="EMBL" id="MNCJ02000331">
    <property type="protein sequence ID" value="KAF5759616.1"/>
    <property type="molecule type" value="Genomic_DNA"/>
</dbReference>
<organism evidence="1 2">
    <name type="scientific">Helianthus annuus</name>
    <name type="common">Common sunflower</name>
    <dbReference type="NCBI Taxonomy" id="4232"/>
    <lineage>
        <taxon>Eukaryota</taxon>
        <taxon>Viridiplantae</taxon>
        <taxon>Streptophyta</taxon>
        <taxon>Embryophyta</taxon>
        <taxon>Tracheophyta</taxon>
        <taxon>Spermatophyta</taxon>
        <taxon>Magnoliopsida</taxon>
        <taxon>eudicotyledons</taxon>
        <taxon>Gunneridae</taxon>
        <taxon>Pentapetalae</taxon>
        <taxon>asterids</taxon>
        <taxon>campanulids</taxon>
        <taxon>Asterales</taxon>
        <taxon>Asteraceae</taxon>
        <taxon>Asteroideae</taxon>
        <taxon>Heliantheae alliance</taxon>
        <taxon>Heliantheae</taxon>
        <taxon>Helianthus</taxon>
    </lineage>
</organism>